<keyword evidence="3" id="KW-0732">Signal</keyword>
<dbReference type="PANTHER" id="PTHR43649">
    <property type="entry name" value="ARABINOSE-BINDING PROTEIN-RELATED"/>
    <property type="match status" value="1"/>
</dbReference>
<evidence type="ECO:0000256" key="2">
    <source>
        <dbReference type="ARBA" id="ARBA00008520"/>
    </source>
</evidence>
<organism evidence="4 5">
    <name type="scientific">Acidisoma cellulosilyticum</name>
    <dbReference type="NCBI Taxonomy" id="2802395"/>
    <lineage>
        <taxon>Bacteria</taxon>
        <taxon>Pseudomonadati</taxon>
        <taxon>Pseudomonadota</taxon>
        <taxon>Alphaproteobacteria</taxon>
        <taxon>Acetobacterales</taxon>
        <taxon>Acidocellaceae</taxon>
        <taxon>Acidisoma</taxon>
    </lineage>
</organism>
<dbReference type="GO" id="GO:0042597">
    <property type="term" value="C:periplasmic space"/>
    <property type="evidence" value="ECO:0007669"/>
    <property type="project" value="UniProtKB-SubCell"/>
</dbReference>
<dbReference type="EMBL" id="JAESVA010000004">
    <property type="protein sequence ID" value="MCB8881358.1"/>
    <property type="molecule type" value="Genomic_DNA"/>
</dbReference>
<gene>
    <name evidence="4" type="ORF">ACELLULO517_14005</name>
</gene>
<evidence type="ECO:0000256" key="3">
    <source>
        <dbReference type="SAM" id="SignalP"/>
    </source>
</evidence>
<feature type="chain" id="PRO_5038133771" evidence="3">
    <location>
        <begin position="28"/>
        <end position="421"/>
    </location>
</feature>
<dbReference type="PANTHER" id="PTHR43649:SF12">
    <property type="entry name" value="DIACETYLCHITOBIOSE BINDING PROTEIN DASA"/>
    <property type="match status" value="1"/>
</dbReference>
<evidence type="ECO:0000256" key="1">
    <source>
        <dbReference type="ARBA" id="ARBA00004418"/>
    </source>
</evidence>
<proteinExistence type="inferred from homology"/>
<reference evidence="4 5" key="1">
    <citation type="journal article" date="2021" name="Microorganisms">
        <title>Acidisoma silvae sp. nov. and Acidisomacellulosilytica sp. nov., Two Acidophilic Bacteria Isolated from Decaying Wood, Hydrolyzing Cellulose and Producing Poly-3-hydroxybutyrate.</title>
        <authorList>
            <person name="Mieszkin S."/>
            <person name="Pouder E."/>
            <person name="Uroz S."/>
            <person name="Simon-Colin C."/>
            <person name="Alain K."/>
        </authorList>
    </citation>
    <scope>NUCLEOTIDE SEQUENCE [LARGE SCALE GENOMIC DNA]</scope>
    <source>
        <strain evidence="4 5">HW T5.17</strain>
    </source>
</reference>
<protein>
    <submittedName>
        <fullName evidence="4">Extracellular solute-binding protein</fullName>
    </submittedName>
</protein>
<dbReference type="SUPFAM" id="SSF53850">
    <property type="entry name" value="Periplasmic binding protein-like II"/>
    <property type="match status" value="1"/>
</dbReference>
<name>A0A964E4W2_9PROT</name>
<comment type="similarity">
    <text evidence="2">Belongs to the bacterial solute-binding protein 1 family.</text>
</comment>
<dbReference type="AlphaFoldDB" id="A0A964E4W2"/>
<comment type="subcellular location">
    <subcellularLocation>
        <location evidence="1">Periplasm</location>
    </subcellularLocation>
</comment>
<dbReference type="InterPro" id="IPR006059">
    <property type="entry name" value="SBP"/>
</dbReference>
<sequence length="421" mass="45530">MTQYRSKKRFFLACASLLALQIGLAEAASANTVLHGLFMSQAGYSEADVRAMTAAYVKMHPDVTVDLEFVPYESLHDKILLSKGSANGYDVVLYDVIWPAEFATKHILQDVSDRITPDMKSGIEPGAWTTVTYKDREYGLPWLLDSKFLYYNKAILAKAGITAVPTTWPEVIADSKIIKDKGILQYPIAWSWSQAEALICDYAVLLNAYGGQFVDSAGAPAFQTGGGLDALTFMVDSLKSGVSNPHSTEYLEEDVRRVFSAGQAAFALNWSYMWALANNNPKESKIVGQVGVEPAPGVPGKSTISSVNGAMGLGIPTASKNAAAAWDYITYLTSQKVEDAYTADAIPMWKSSFEEPALMNGPLGPMAKAMETTQTQLFPRPFVPNYPQFSAALQTNIQQSLLGKAEPAAALKAAADTITGD</sequence>
<dbReference type="RefSeq" id="WP_227308029.1">
    <property type="nucleotide sequence ID" value="NZ_JAESVA010000004.1"/>
</dbReference>
<dbReference type="Pfam" id="PF01547">
    <property type="entry name" value="SBP_bac_1"/>
    <property type="match status" value="1"/>
</dbReference>
<keyword evidence="5" id="KW-1185">Reference proteome</keyword>
<dbReference type="Proteomes" id="UP000721844">
    <property type="component" value="Unassembled WGS sequence"/>
</dbReference>
<feature type="signal peptide" evidence="3">
    <location>
        <begin position="1"/>
        <end position="27"/>
    </location>
</feature>
<accession>A0A964E4W2</accession>
<dbReference type="Gene3D" id="3.40.190.10">
    <property type="entry name" value="Periplasmic binding protein-like II"/>
    <property type="match status" value="2"/>
</dbReference>
<evidence type="ECO:0000313" key="5">
    <source>
        <dbReference type="Proteomes" id="UP000721844"/>
    </source>
</evidence>
<comment type="caution">
    <text evidence="4">The sequence shown here is derived from an EMBL/GenBank/DDBJ whole genome shotgun (WGS) entry which is preliminary data.</text>
</comment>
<dbReference type="InterPro" id="IPR050490">
    <property type="entry name" value="Bact_solute-bd_prot1"/>
</dbReference>
<evidence type="ECO:0000313" key="4">
    <source>
        <dbReference type="EMBL" id="MCB8881358.1"/>
    </source>
</evidence>